<keyword evidence="5 7" id="KW-1133">Transmembrane helix</keyword>
<dbReference type="Gene3D" id="3.30.70.1350">
    <property type="entry name" value="Cation efflux protein, cytoplasmic domain"/>
    <property type="match status" value="1"/>
</dbReference>
<feature type="transmembrane region" description="Helical" evidence="7">
    <location>
        <begin position="89"/>
        <end position="111"/>
    </location>
</feature>
<keyword evidence="3" id="KW-0813">Transport</keyword>
<evidence type="ECO:0000256" key="3">
    <source>
        <dbReference type="ARBA" id="ARBA00022448"/>
    </source>
</evidence>
<dbReference type="InterPro" id="IPR058533">
    <property type="entry name" value="Cation_efflux_TM"/>
</dbReference>
<sequence>MKLDSNNSFFMNKVNHIIFITIIMNVFLVLMKLGAGYFSGSKALIADGLHSASDIVTSIGVIIGIAIAKKPRDDHHQYGHEKVETIAAFLLAIALIYTGVKIGLGSAMSILHEDMTVPGKFAIYAALISIFVKELQYQITFKIGKKVNSSALMADAWHHRSDALSSIAAFIGVMGGRLGFPILDPLAGVIVSIVVMKVGGEIFIDCFQQLIDVSIQLKELESVKQSILKESRVQCINDIRTRKHGSKVFVDIRVCVDATMDIYDGHCVAEEVEHIIKTEVNNVKDVIVHLDPFPDYDEEKEVF</sequence>
<feature type="domain" description="Cation efflux protein transmembrane" evidence="8">
    <location>
        <begin position="18"/>
        <end position="211"/>
    </location>
</feature>
<feature type="domain" description="Cation efflux protein cytoplasmic" evidence="9">
    <location>
        <begin position="219"/>
        <end position="292"/>
    </location>
</feature>
<dbReference type="Pfam" id="PF01545">
    <property type="entry name" value="Cation_efflux"/>
    <property type="match status" value="1"/>
</dbReference>
<dbReference type="Proteomes" id="UP000192478">
    <property type="component" value="Chromosome"/>
</dbReference>
<dbReference type="FunFam" id="1.20.1510.10:FF:000006">
    <property type="entry name" value="Divalent cation efflux transporter"/>
    <property type="match status" value="1"/>
</dbReference>
<reference evidence="10 11" key="1">
    <citation type="submission" date="2017-03" db="EMBL/GenBank/DDBJ databases">
        <title>Complete sequence of Clostridium formicaceticum DSM 92.</title>
        <authorList>
            <person name="Poehlein A."/>
            <person name="Karl M."/>
            <person name="Bengelsdorf F.R."/>
            <person name="Duerre P."/>
            <person name="Daniel R."/>
        </authorList>
    </citation>
    <scope>NUCLEOTIDE SEQUENCE [LARGE SCALE GENOMIC DNA]</scope>
    <source>
        <strain evidence="10 11">DSM 92</strain>
    </source>
</reference>
<dbReference type="SUPFAM" id="SSF161111">
    <property type="entry name" value="Cation efflux protein transmembrane domain-like"/>
    <property type="match status" value="1"/>
</dbReference>
<feature type="transmembrane region" description="Helical" evidence="7">
    <location>
        <begin position="17"/>
        <end position="38"/>
    </location>
</feature>
<dbReference type="Pfam" id="PF16916">
    <property type="entry name" value="ZT_dimer"/>
    <property type="match status" value="1"/>
</dbReference>
<dbReference type="InterPro" id="IPR036837">
    <property type="entry name" value="Cation_efflux_CTD_sf"/>
</dbReference>
<dbReference type="SUPFAM" id="SSF160240">
    <property type="entry name" value="Cation efflux protein cytoplasmic domain-like"/>
    <property type="match status" value="1"/>
</dbReference>
<evidence type="ECO:0000313" key="10">
    <source>
        <dbReference type="EMBL" id="ARE86406.1"/>
    </source>
</evidence>
<evidence type="ECO:0000256" key="7">
    <source>
        <dbReference type="SAM" id="Phobius"/>
    </source>
</evidence>
<evidence type="ECO:0000256" key="5">
    <source>
        <dbReference type="ARBA" id="ARBA00022989"/>
    </source>
</evidence>
<dbReference type="Gene3D" id="1.20.1510.10">
    <property type="entry name" value="Cation efflux protein transmembrane domain"/>
    <property type="match status" value="1"/>
</dbReference>
<dbReference type="EMBL" id="CP020559">
    <property type="protein sequence ID" value="ARE86406.1"/>
    <property type="molecule type" value="Genomic_DNA"/>
</dbReference>
<dbReference type="InterPro" id="IPR050291">
    <property type="entry name" value="CDF_Transporter"/>
</dbReference>
<dbReference type="PANTHER" id="PTHR43840">
    <property type="entry name" value="MITOCHONDRIAL METAL TRANSPORTER 1-RELATED"/>
    <property type="match status" value="1"/>
</dbReference>
<accession>A0AAC9RGF3</accession>
<keyword evidence="6 7" id="KW-0472">Membrane</keyword>
<comment type="subcellular location">
    <subcellularLocation>
        <location evidence="1">Membrane</location>
        <topology evidence="1">Multi-pass membrane protein</topology>
    </subcellularLocation>
</comment>
<evidence type="ECO:0000259" key="9">
    <source>
        <dbReference type="Pfam" id="PF16916"/>
    </source>
</evidence>
<evidence type="ECO:0000256" key="6">
    <source>
        <dbReference type="ARBA" id="ARBA00023136"/>
    </source>
</evidence>
<dbReference type="AlphaFoldDB" id="A0AAC9RGF3"/>
<dbReference type="InterPro" id="IPR027470">
    <property type="entry name" value="Cation_efflux_CTD"/>
</dbReference>
<evidence type="ECO:0000256" key="1">
    <source>
        <dbReference type="ARBA" id="ARBA00004141"/>
    </source>
</evidence>
<dbReference type="RefSeq" id="WP_081561919.1">
    <property type="nucleotide sequence ID" value="NZ_CP017603.1"/>
</dbReference>
<organism evidence="10 11">
    <name type="scientific">Clostridium formicaceticum</name>
    <dbReference type="NCBI Taxonomy" id="1497"/>
    <lineage>
        <taxon>Bacteria</taxon>
        <taxon>Bacillati</taxon>
        <taxon>Bacillota</taxon>
        <taxon>Clostridia</taxon>
        <taxon>Eubacteriales</taxon>
        <taxon>Clostridiaceae</taxon>
        <taxon>Clostridium</taxon>
    </lineage>
</organism>
<dbReference type="InterPro" id="IPR027469">
    <property type="entry name" value="Cation_efflux_TMD_sf"/>
</dbReference>
<dbReference type="GO" id="GO:0016020">
    <property type="term" value="C:membrane"/>
    <property type="evidence" value="ECO:0007669"/>
    <property type="project" value="UniProtKB-SubCell"/>
</dbReference>
<comment type="similarity">
    <text evidence="2">Belongs to the cation diffusion facilitator (CDF) transporter (TC 2.A.4) family.</text>
</comment>
<feature type="transmembrane region" description="Helical" evidence="7">
    <location>
        <begin position="50"/>
        <end position="68"/>
    </location>
</feature>
<protein>
    <submittedName>
        <fullName evidence="10">Cation efflux system protein</fullName>
    </submittedName>
</protein>
<gene>
    <name evidence="10" type="ORF">CLFO_07280</name>
</gene>
<evidence type="ECO:0000256" key="2">
    <source>
        <dbReference type="ARBA" id="ARBA00008114"/>
    </source>
</evidence>
<keyword evidence="4 7" id="KW-0812">Transmembrane</keyword>
<evidence type="ECO:0000259" key="8">
    <source>
        <dbReference type="Pfam" id="PF01545"/>
    </source>
</evidence>
<name>A0AAC9RGF3_9CLOT</name>
<evidence type="ECO:0000256" key="4">
    <source>
        <dbReference type="ARBA" id="ARBA00022692"/>
    </source>
</evidence>
<dbReference type="GO" id="GO:0008324">
    <property type="term" value="F:monoatomic cation transmembrane transporter activity"/>
    <property type="evidence" value="ECO:0007669"/>
    <property type="project" value="InterPro"/>
</dbReference>
<evidence type="ECO:0000313" key="11">
    <source>
        <dbReference type="Proteomes" id="UP000192478"/>
    </source>
</evidence>
<dbReference type="NCBIfam" id="TIGR01297">
    <property type="entry name" value="CDF"/>
    <property type="match status" value="1"/>
</dbReference>
<dbReference type="PANTHER" id="PTHR43840:SF15">
    <property type="entry name" value="MITOCHONDRIAL METAL TRANSPORTER 1-RELATED"/>
    <property type="match status" value="1"/>
</dbReference>
<proteinExistence type="inferred from homology"/>
<dbReference type="InterPro" id="IPR002524">
    <property type="entry name" value="Cation_efflux"/>
</dbReference>